<reference evidence="3" key="1">
    <citation type="submission" date="2017-12" db="EMBL/GenBank/DDBJ databases">
        <title>Draft genome sequence of Telmatospirillum siberiense 26-4b1T, an acidotolerant peatland alphaproteobacterium potentially involved in sulfur cycling.</title>
        <authorList>
            <person name="Hausmann B."/>
            <person name="Pjevac P."/>
            <person name="Schreck K."/>
            <person name="Herbold C.W."/>
            <person name="Daims H."/>
            <person name="Wagner M."/>
            <person name="Pester M."/>
            <person name="Loy A."/>
        </authorList>
    </citation>
    <scope>NUCLEOTIDE SEQUENCE [LARGE SCALE GENOMIC DNA]</scope>
    <source>
        <strain evidence="3">26-4b1</strain>
    </source>
</reference>
<dbReference type="AlphaFoldDB" id="A0A2N3PVH7"/>
<organism evidence="2 3">
    <name type="scientific">Telmatospirillum siberiense</name>
    <dbReference type="NCBI Taxonomy" id="382514"/>
    <lineage>
        <taxon>Bacteria</taxon>
        <taxon>Pseudomonadati</taxon>
        <taxon>Pseudomonadota</taxon>
        <taxon>Alphaproteobacteria</taxon>
        <taxon>Rhodospirillales</taxon>
        <taxon>Rhodospirillaceae</taxon>
        <taxon>Telmatospirillum</taxon>
    </lineage>
</organism>
<accession>A0A2N3PVH7</accession>
<dbReference type="Proteomes" id="UP000233293">
    <property type="component" value="Unassembled WGS sequence"/>
</dbReference>
<keyword evidence="3" id="KW-1185">Reference proteome</keyword>
<feature type="region of interest" description="Disordered" evidence="1">
    <location>
        <begin position="1"/>
        <end position="24"/>
    </location>
</feature>
<dbReference type="EMBL" id="PIUM01000011">
    <property type="protein sequence ID" value="PKU24405.1"/>
    <property type="molecule type" value="Genomic_DNA"/>
</dbReference>
<dbReference type="RefSeq" id="WP_101250691.1">
    <property type="nucleotide sequence ID" value="NZ_PIUM01000011.1"/>
</dbReference>
<dbReference type="OrthoDB" id="8481605at2"/>
<proteinExistence type="predicted"/>
<name>A0A2N3PVH7_9PROT</name>
<evidence type="ECO:0000256" key="1">
    <source>
        <dbReference type="SAM" id="MobiDB-lite"/>
    </source>
</evidence>
<sequence length="192" mass="19501">MSGQTTAGSDSPSAVESTSAVSPASSVLAMDPGFIVVTPEDRQKFAGDVTRALQAAGVDTREPISLTVDSAGAVKAEAGTPQAEKIDAVFAQNPALGNTYQKICNYDLSCAIARCSIAEGEAMERAGSPSAKASVWSRFSGVVSVLKGEGEQETLADGQLTSSALSSVDGLLASVEAAVQPSGSPSSEISRW</sequence>
<evidence type="ECO:0000313" key="3">
    <source>
        <dbReference type="Proteomes" id="UP000233293"/>
    </source>
</evidence>
<gene>
    <name evidence="2" type="ORF">CWS72_11170</name>
</gene>
<comment type="caution">
    <text evidence="2">The sequence shown here is derived from an EMBL/GenBank/DDBJ whole genome shotgun (WGS) entry which is preliminary data.</text>
</comment>
<protein>
    <submittedName>
        <fullName evidence="2">Uncharacterized protein</fullName>
    </submittedName>
</protein>
<evidence type="ECO:0000313" key="2">
    <source>
        <dbReference type="EMBL" id="PKU24405.1"/>
    </source>
</evidence>